<evidence type="ECO:0000256" key="1">
    <source>
        <dbReference type="SAM" id="Phobius"/>
    </source>
</evidence>
<keyword evidence="1" id="KW-0472">Membrane</keyword>
<keyword evidence="1" id="KW-1133">Transmembrane helix</keyword>
<evidence type="ECO:0000313" key="2">
    <source>
        <dbReference type="EMBL" id="MBW76024.1"/>
    </source>
</evidence>
<name>A0A2M4DEN0_ANODA</name>
<feature type="transmembrane region" description="Helical" evidence="1">
    <location>
        <begin position="47"/>
        <end position="65"/>
    </location>
</feature>
<organism evidence="2">
    <name type="scientific">Anopheles darlingi</name>
    <name type="common">Mosquito</name>
    <dbReference type="NCBI Taxonomy" id="43151"/>
    <lineage>
        <taxon>Eukaryota</taxon>
        <taxon>Metazoa</taxon>
        <taxon>Ecdysozoa</taxon>
        <taxon>Arthropoda</taxon>
        <taxon>Hexapoda</taxon>
        <taxon>Insecta</taxon>
        <taxon>Pterygota</taxon>
        <taxon>Neoptera</taxon>
        <taxon>Endopterygota</taxon>
        <taxon>Diptera</taxon>
        <taxon>Nematocera</taxon>
        <taxon>Culicoidea</taxon>
        <taxon>Culicidae</taxon>
        <taxon>Anophelinae</taxon>
        <taxon>Anopheles</taxon>
    </lineage>
</organism>
<dbReference type="AlphaFoldDB" id="A0A2M4DEN0"/>
<proteinExistence type="predicted"/>
<protein>
    <submittedName>
        <fullName evidence="2">Uncharacterized protein</fullName>
    </submittedName>
</protein>
<keyword evidence="1" id="KW-0812">Transmembrane</keyword>
<dbReference type="EMBL" id="GGFL01011846">
    <property type="protein sequence ID" value="MBW76024.1"/>
    <property type="molecule type" value="Transcribed_RNA"/>
</dbReference>
<accession>A0A2M4DEN0</accession>
<reference evidence="2" key="1">
    <citation type="submission" date="2018-01" db="EMBL/GenBank/DDBJ databases">
        <title>An insight into the sialome of Amazonian anophelines.</title>
        <authorList>
            <person name="Ribeiro J.M."/>
            <person name="Scarpassa V."/>
            <person name="Calvo E."/>
        </authorList>
    </citation>
    <scope>NUCLEOTIDE SEQUENCE</scope>
</reference>
<sequence length="71" mass="7898">MSGFLHFSLLFRFLRSIAFTLYALSLSLSLPLSRNSLPLPRVYVGRSIFPVLAAICSGFGFLPFAPRFSGR</sequence>